<dbReference type="EMBL" id="JACHJN010000007">
    <property type="protein sequence ID" value="MBB5958051.1"/>
    <property type="molecule type" value="Genomic_DNA"/>
</dbReference>
<accession>A0A841CKJ6</accession>
<evidence type="ECO:0000313" key="2">
    <source>
        <dbReference type="EMBL" id="MBB5958051.1"/>
    </source>
</evidence>
<comment type="caution">
    <text evidence="2">The sequence shown here is derived from an EMBL/GenBank/DDBJ whole genome shotgun (WGS) entry which is preliminary data.</text>
</comment>
<evidence type="ECO:0008006" key="4">
    <source>
        <dbReference type="Google" id="ProtNLM"/>
    </source>
</evidence>
<dbReference type="Pfam" id="PF12079">
    <property type="entry name" value="DUF3558"/>
    <property type="match status" value="1"/>
</dbReference>
<keyword evidence="1" id="KW-0732">Signal</keyword>
<dbReference type="PROSITE" id="PS51257">
    <property type="entry name" value="PROKAR_LIPOPROTEIN"/>
    <property type="match status" value="1"/>
</dbReference>
<dbReference type="AlphaFoldDB" id="A0A841CKJ6"/>
<dbReference type="RefSeq" id="WP_184693680.1">
    <property type="nucleotide sequence ID" value="NZ_JACHJN010000007.1"/>
</dbReference>
<feature type="chain" id="PRO_5032460281" description="DUF3558 domain-containing protein" evidence="1">
    <location>
        <begin position="29"/>
        <end position="332"/>
    </location>
</feature>
<reference evidence="2 3" key="1">
    <citation type="submission" date="2020-08" db="EMBL/GenBank/DDBJ databases">
        <title>Genomic Encyclopedia of Type Strains, Phase III (KMG-III): the genomes of soil and plant-associated and newly described type strains.</title>
        <authorList>
            <person name="Whitman W."/>
        </authorList>
    </citation>
    <scope>NUCLEOTIDE SEQUENCE [LARGE SCALE GENOMIC DNA]</scope>
    <source>
        <strain evidence="2 3">CECT 8640</strain>
    </source>
</reference>
<evidence type="ECO:0000313" key="3">
    <source>
        <dbReference type="Proteomes" id="UP000547510"/>
    </source>
</evidence>
<keyword evidence="3" id="KW-1185">Reference proteome</keyword>
<proteinExistence type="predicted"/>
<evidence type="ECO:0000256" key="1">
    <source>
        <dbReference type="SAM" id="SignalP"/>
    </source>
</evidence>
<dbReference type="InterPro" id="IPR024520">
    <property type="entry name" value="DUF3558"/>
</dbReference>
<name>A0A841CKJ6_9PSEU</name>
<protein>
    <recommendedName>
        <fullName evidence="4">DUF3558 domain-containing protein</fullName>
    </recommendedName>
</protein>
<dbReference type="Proteomes" id="UP000547510">
    <property type="component" value="Unassembled WGS sequence"/>
</dbReference>
<organism evidence="2 3">
    <name type="scientific">Saccharothrix tamanrassetensis</name>
    <dbReference type="NCBI Taxonomy" id="1051531"/>
    <lineage>
        <taxon>Bacteria</taxon>
        <taxon>Bacillati</taxon>
        <taxon>Actinomycetota</taxon>
        <taxon>Actinomycetes</taxon>
        <taxon>Pseudonocardiales</taxon>
        <taxon>Pseudonocardiaceae</taxon>
        <taxon>Saccharothrix</taxon>
    </lineage>
</organism>
<feature type="signal peptide" evidence="1">
    <location>
        <begin position="1"/>
        <end position="28"/>
    </location>
</feature>
<sequence length="332" mass="34421">MIRARSWIPLAVGLVAVLSGCTTQVAGSAVPVPNPTSTTTAKPEPTAANLLGDLPSLDPCSLVEPAELARFGTPALATPLSLDFCALTVTVPSGAKLEVSVGLLDQLAAEREITGRVEDYRGLRIAEETDDGSRCARRLVFPELVTMTVAVDNFTSDKATPTEMCGIADRAVRAVADRVLAKEVEHRTFPKNSLGKTDPCTSVTSATVGRVPGLAGARVKPYPAAHQCRWSKDGTANPPRVRVTYSVGVPTAADGGNATTEDIAGRPSTVSKSGSASLVLCAAETAHIPFDGGEGVRELAIVTVSLPNGSQVDQACAAARAVAADVWSRLPK</sequence>
<gene>
    <name evidence="2" type="ORF">FHS29_004659</name>
</gene>